<dbReference type="Proteomes" id="UP001214043">
    <property type="component" value="Chromosome"/>
</dbReference>
<name>A0AAE9ZBJ1_9PROT</name>
<keyword evidence="2" id="KW-1185">Reference proteome</keyword>
<gene>
    <name evidence="1" type="ORF">PUV54_00195</name>
</gene>
<dbReference type="KEGG" id="hfl:PUV54_00195"/>
<sequence length="129" mass="13808">MNKKPFDVGAAGPEIYNPHDLPAGLNGLSAKRQAAATVIAYAEIERARRLVENADRFEAPPALISGGKSYHPNVLGFSEADILNTARKAMESVLAERIRPLRSLLTGPAFEIAPADLDKMINEILGGDA</sequence>
<dbReference type="EMBL" id="CP118166">
    <property type="protein sequence ID" value="WDI31613.1"/>
    <property type="molecule type" value="Genomic_DNA"/>
</dbReference>
<organism evidence="1 2">
    <name type="scientific">Hyphococcus flavus</name>
    <dbReference type="NCBI Taxonomy" id="1866326"/>
    <lineage>
        <taxon>Bacteria</taxon>
        <taxon>Pseudomonadati</taxon>
        <taxon>Pseudomonadota</taxon>
        <taxon>Alphaproteobacteria</taxon>
        <taxon>Parvularculales</taxon>
        <taxon>Parvularculaceae</taxon>
        <taxon>Hyphococcus</taxon>
    </lineage>
</organism>
<reference evidence="1" key="1">
    <citation type="submission" date="2023-02" db="EMBL/GenBank/DDBJ databases">
        <title>Genome sequence of Hyphococcus flavus.</title>
        <authorList>
            <person name="Rong J.-C."/>
            <person name="Zhao Q."/>
            <person name="Yi M."/>
            <person name="Wu J.-Y."/>
        </authorList>
    </citation>
    <scope>NUCLEOTIDE SEQUENCE</scope>
    <source>
        <strain evidence="1">MCCC 1K03223</strain>
    </source>
</reference>
<protein>
    <submittedName>
        <fullName evidence="1">Uncharacterized protein</fullName>
    </submittedName>
</protein>
<evidence type="ECO:0000313" key="2">
    <source>
        <dbReference type="Proteomes" id="UP001214043"/>
    </source>
</evidence>
<proteinExistence type="predicted"/>
<accession>A0AAE9ZBJ1</accession>
<evidence type="ECO:0000313" key="1">
    <source>
        <dbReference type="EMBL" id="WDI31613.1"/>
    </source>
</evidence>
<dbReference type="RefSeq" id="WP_274493500.1">
    <property type="nucleotide sequence ID" value="NZ_CP118166.1"/>
</dbReference>
<dbReference type="AlphaFoldDB" id="A0AAE9ZBJ1"/>